<feature type="transmembrane region" description="Helical" evidence="10">
    <location>
        <begin position="16"/>
        <end position="40"/>
    </location>
</feature>
<feature type="transmembrane region" description="Helical" evidence="10">
    <location>
        <begin position="401"/>
        <end position="419"/>
    </location>
</feature>
<dbReference type="GO" id="GO:0034707">
    <property type="term" value="C:chloride channel complex"/>
    <property type="evidence" value="ECO:0007669"/>
    <property type="project" value="UniProtKB-KW"/>
</dbReference>
<dbReference type="GO" id="GO:0005254">
    <property type="term" value="F:chloride channel activity"/>
    <property type="evidence" value="ECO:0007669"/>
    <property type="project" value="UniProtKB-KW"/>
</dbReference>
<keyword evidence="9" id="KW-0407">Ion channel</keyword>
<feature type="transmembrane region" description="Helical" evidence="10">
    <location>
        <begin position="193"/>
        <end position="218"/>
    </location>
</feature>
<keyword evidence="2" id="KW-0813">Transport</keyword>
<evidence type="ECO:0000256" key="8">
    <source>
        <dbReference type="ARBA" id="ARBA00023214"/>
    </source>
</evidence>
<keyword evidence="12" id="KW-1185">Reference proteome</keyword>
<evidence type="ECO:0000256" key="10">
    <source>
        <dbReference type="SAM" id="Phobius"/>
    </source>
</evidence>
<dbReference type="PRINTS" id="PR00762">
    <property type="entry name" value="CLCHANNEL"/>
</dbReference>
<evidence type="ECO:0000256" key="5">
    <source>
        <dbReference type="ARBA" id="ARBA00023065"/>
    </source>
</evidence>
<dbReference type="InterPro" id="IPR001807">
    <property type="entry name" value="ClC"/>
</dbReference>
<evidence type="ECO:0000256" key="6">
    <source>
        <dbReference type="ARBA" id="ARBA00023136"/>
    </source>
</evidence>
<feature type="transmembrane region" description="Helical" evidence="10">
    <location>
        <begin position="335"/>
        <end position="355"/>
    </location>
</feature>
<proteinExistence type="predicted"/>
<dbReference type="InterPro" id="IPR014743">
    <property type="entry name" value="Cl-channel_core"/>
</dbReference>
<keyword evidence="4 10" id="KW-1133">Transmembrane helix</keyword>
<dbReference type="Pfam" id="PF00654">
    <property type="entry name" value="Voltage_CLC"/>
    <property type="match status" value="1"/>
</dbReference>
<evidence type="ECO:0000313" key="12">
    <source>
        <dbReference type="Proteomes" id="UP000661507"/>
    </source>
</evidence>
<feature type="transmembrane region" description="Helical" evidence="10">
    <location>
        <begin position="74"/>
        <end position="91"/>
    </location>
</feature>
<sequence>MSPAAPDAPEGTRRPVAYVLAVLLTGLAGGLAGVSLALLLHAIQHLAFGYSPHALLGMESFLDGVRAAPPWRRLVVLVGCGTVAGLGWWVLHRFCRPFVSVEAAMADPATPMPAATTIGHVLLQIVTVALGSPLGREGAPRQLAALAAGRLASALRLPAEEARVLIACAAGAGLAAVYNVPLGGALFTMEVLLASFAPAVAVPALGAAAVAAAVAWVGLGDIYQYRLPPLAVSASLVAWAAACGPVLGLGGWLYRHAMRRARTGAVHDARSILFCLLVFGLIGLAAMPFPALPGNGKGPIQLGLDGTLGIGVAAMLMVLKILATTGALRAGADGGLLTPGMTIGALLGVVLGGVWSLAWPSGAGHGAYALVGATAFLSVSMRMPITAIVLGFELTRADDDFALPVLVAVAVATAMARLCDGMRRAE</sequence>
<feature type="transmembrane region" description="Helical" evidence="10">
    <location>
        <begin position="302"/>
        <end position="323"/>
    </location>
</feature>
<evidence type="ECO:0000256" key="4">
    <source>
        <dbReference type="ARBA" id="ARBA00022989"/>
    </source>
</evidence>
<dbReference type="Proteomes" id="UP000661507">
    <property type="component" value="Unassembled WGS sequence"/>
</dbReference>
<dbReference type="EMBL" id="BMKW01000002">
    <property type="protein sequence ID" value="GGJ02910.1"/>
    <property type="molecule type" value="Genomic_DNA"/>
</dbReference>
<evidence type="ECO:0000256" key="2">
    <source>
        <dbReference type="ARBA" id="ARBA00022448"/>
    </source>
</evidence>
<evidence type="ECO:0000256" key="1">
    <source>
        <dbReference type="ARBA" id="ARBA00004141"/>
    </source>
</evidence>
<evidence type="ECO:0000256" key="7">
    <source>
        <dbReference type="ARBA" id="ARBA00023173"/>
    </source>
</evidence>
<gene>
    <name evidence="11" type="ORF">GCM10011320_07220</name>
</gene>
<keyword evidence="5" id="KW-0406">Ion transport</keyword>
<evidence type="ECO:0000256" key="9">
    <source>
        <dbReference type="ARBA" id="ARBA00023303"/>
    </source>
</evidence>
<dbReference type="PANTHER" id="PTHR43427:SF6">
    <property type="entry name" value="CHLORIDE CHANNEL PROTEIN CLC-E"/>
    <property type="match status" value="1"/>
</dbReference>
<keyword evidence="7" id="KW-0869">Chloride channel</keyword>
<keyword evidence="6 10" id="KW-0472">Membrane</keyword>
<dbReference type="RefSeq" id="WP_188965575.1">
    <property type="nucleotide sequence ID" value="NZ_BMKW01000002.1"/>
</dbReference>
<dbReference type="AlphaFoldDB" id="A0A917NJQ5"/>
<evidence type="ECO:0000256" key="3">
    <source>
        <dbReference type="ARBA" id="ARBA00022692"/>
    </source>
</evidence>
<evidence type="ECO:0000313" key="11">
    <source>
        <dbReference type="EMBL" id="GGJ02910.1"/>
    </source>
</evidence>
<organism evidence="11 12">
    <name type="scientific">Neoroseomonas lacus</name>
    <dbReference type="NCBI Taxonomy" id="287609"/>
    <lineage>
        <taxon>Bacteria</taxon>
        <taxon>Pseudomonadati</taxon>
        <taxon>Pseudomonadota</taxon>
        <taxon>Alphaproteobacteria</taxon>
        <taxon>Acetobacterales</taxon>
        <taxon>Acetobacteraceae</taxon>
        <taxon>Neoroseomonas</taxon>
    </lineage>
</organism>
<reference evidence="11" key="2">
    <citation type="submission" date="2020-09" db="EMBL/GenBank/DDBJ databases">
        <authorList>
            <person name="Sun Q."/>
            <person name="Zhou Y."/>
        </authorList>
    </citation>
    <scope>NUCLEOTIDE SEQUENCE</scope>
    <source>
        <strain evidence="11">CGMCC 1.3617</strain>
    </source>
</reference>
<feature type="transmembrane region" description="Helical" evidence="10">
    <location>
        <begin position="164"/>
        <end position="187"/>
    </location>
</feature>
<accession>A0A917NJQ5</accession>
<comment type="caution">
    <text evidence="11">The sequence shown here is derived from an EMBL/GenBank/DDBJ whole genome shotgun (WGS) entry which is preliminary data.</text>
</comment>
<name>A0A917NJQ5_9PROT</name>
<keyword evidence="8" id="KW-0868">Chloride</keyword>
<feature type="transmembrane region" description="Helical" evidence="10">
    <location>
        <begin position="230"/>
        <end position="251"/>
    </location>
</feature>
<dbReference type="InterPro" id="IPR050368">
    <property type="entry name" value="ClC-type_chloride_channel"/>
</dbReference>
<dbReference type="Gene3D" id="1.10.3080.10">
    <property type="entry name" value="Clc chloride channel"/>
    <property type="match status" value="1"/>
</dbReference>
<feature type="transmembrane region" description="Helical" evidence="10">
    <location>
        <begin position="367"/>
        <end position="389"/>
    </location>
</feature>
<feature type="transmembrane region" description="Helical" evidence="10">
    <location>
        <begin position="271"/>
        <end position="290"/>
    </location>
</feature>
<protein>
    <submittedName>
        <fullName evidence="11">Voltage-gated chloride channel</fullName>
    </submittedName>
</protein>
<comment type="subcellular location">
    <subcellularLocation>
        <location evidence="1">Membrane</location>
        <topology evidence="1">Multi-pass membrane protein</topology>
    </subcellularLocation>
</comment>
<dbReference type="PANTHER" id="PTHR43427">
    <property type="entry name" value="CHLORIDE CHANNEL PROTEIN CLC-E"/>
    <property type="match status" value="1"/>
</dbReference>
<dbReference type="SUPFAM" id="SSF81340">
    <property type="entry name" value="Clc chloride channel"/>
    <property type="match status" value="1"/>
</dbReference>
<reference evidence="11" key="1">
    <citation type="journal article" date="2014" name="Int. J. Syst. Evol. Microbiol.">
        <title>Complete genome sequence of Corynebacterium casei LMG S-19264T (=DSM 44701T), isolated from a smear-ripened cheese.</title>
        <authorList>
            <consortium name="US DOE Joint Genome Institute (JGI-PGF)"/>
            <person name="Walter F."/>
            <person name="Albersmeier A."/>
            <person name="Kalinowski J."/>
            <person name="Ruckert C."/>
        </authorList>
    </citation>
    <scope>NUCLEOTIDE SEQUENCE</scope>
    <source>
        <strain evidence="11">CGMCC 1.3617</strain>
    </source>
</reference>
<keyword evidence="3 10" id="KW-0812">Transmembrane</keyword>